<dbReference type="PANTHER" id="PTHR43546:SF3">
    <property type="entry name" value="UPF0173 METAL-DEPENDENT HYDROLASE MJ1163"/>
    <property type="match status" value="1"/>
</dbReference>
<dbReference type="RefSeq" id="WP_076351260.1">
    <property type="nucleotide sequence ID" value="NZ_CP033926.1"/>
</dbReference>
<dbReference type="PANTHER" id="PTHR43546">
    <property type="entry name" value="UPF0173 METAL-DEPENDENT HYDROLASE MJ1163-RELATED"/>
    <property type="match status" value="1"/>
</dbReference>
<dbReference type="SUPFAM" id="SSF56281">
    <property type="entry name" value="Metallo-hydrolase/oxidoreductase"/>
    <property type="match status" value="1"/>
</dbReference>
<organism evidence="3 4">
    <name type="scientific">Chryseobacterium joostei</name>
    <dbReference type="NCBI Taxonomy" id="112234"/>
    <lineage>
        <taxon>Bacteria</taxon>
        <taxon>Pseudomonadati</taxon>
        <taxon>Bacteroidota</taxon>
        <taxon>Flavobacteriia</taxon>
        <taxon>Flavobacteriales</taxon>
        <taxon>Weeksellaceae</taxon>
        <taxon>Chryseobacterium group</taxon>
        <taxon>Chryseobacterium</taxon>
    </lineage>
</organism>
<name>A0A1N7HUE5_9FLAO</name>
<dbReference type="Proteomes" id="UP000186106">
    <property type="component" value="Unassembled WGS sequence"/>
</dbReference>
<evidence type="ECO:0000313" key="2">
    <source>
        <dbReference type="EMBL" id="AZA99067.1"/>
    </source>
</evidence>
<evidence type="ECO:0000259" key="1">
    <source>
        <dbReference type="Pfam" id="PF12706"/>
    </source>
</evidence>
<evidence type="ECO:0000313" key="5">
    <source>
        <dbReference type="Proteomes" id="UP000279541"/>
    </source>
</evidence>
<dbReference type="AlphaFoldDB" id="A0A1N7HUE5"/>
<dbReference type="STRING" id="112234.SAMN05421768_101287"/>
<gene>
    <name evidence="2" type="ORF">EG359_05365</name>
    <name evidence="3" type="ORF">SAMN05421768_101287</name>
</gene>
<dbReference type="Gene3D" id="3.60.15.10">
    <property type="entry name" value="Ribonuclease Z/Hydroxyacylglutathione hydrolase-like"/>
    <property type="match status" value="1"/>
</dbReference>
<accession>A0A1N7HUE5</accession>
<protein>
    <submittedName>
        <fullName evidence="3">L-ascorbate metabolism protein UlaG, beta-lactamase superfamily</fullName>
    </submittedName>
    <submittedName>
        <fullName evidence="2">MBL fold metallo-hydrolase</fullName>
    </submittedName>
</protein>
<sequence>MEIQKLNWAGIKLVSQNKTILIDAVEDFSYYKPVLGDAVEELLKFSDHIQADYILFTHLHLDHFDKNVIRKCLKKDGKLIVYSGLEPFVRKLIDDVQMIVLNLDETFTDGNITFKPVFAMDGVGEIQSSWIVEDPTTKIFHGGDTIWHNQFWKLGKENPNIDYAFMPVNGVVVNFEVIGLEYSPVPASLNLKEAFTAAHLLHAKKLVPIHYRLFEHEKFYIPQVFDGHDLKNVSEEVGQEYLLLKDGGILIKV</sequence>
<dbReference type="EMBL" id="CP033926">
    <property type="protein sequence ID" value="AZA99067.1"/>
    <property type="molecule type" value="Genomic_DNA"/>
</dbReference>
<dbReference type="OrthoDB" id="9805728at2"/>
<dbReference type="InterPro" id="IPR001279">
    <property type="entry name" value="Metallo-B-lactamas"/>
</dbReference>
<proteinExistence type="predicted"/>
<evidence type="ECO:0000313" key="3">
    <source>
        <dbReference type="EMBL" id="SIS28467.1"/>
    </source>
</evidence>
<dbReference type="EMBL" id="FTNZ01000001">
    <property type="protein sequence ID" value="SIS28467.1"/>
    <property type="molecule type" value="Genomic_DNA"/>
</dbReference>
<reference evidence="2 5" key="2">
    <citation type="submission" date="2018-11" db="EMBL/GenBank/DDBJ databases">
        <title>Proposal to divide the Flavobacteriaceae and reorganize its genera based on Amino Acid Identity values calculated from whole genome sequences.</title>
        <authorList>
            <person name="Nicholson A.C."/>
            <person name="Gulvik C.A."/>
            <person name="Whitney A.M."/>
            <person name="Humrighouse B.W."/>
            <person name="Bell M."/>
            <person name="Holmes B."/>
            <person name="Steigerwalt A.G."/>
            <person name="Villarma A."/>
            <person name="Sheth M."/>
            <person name="Batra D."/>
            <person name="Pryor J."/>
            <person name="Bernardet J.-F."/>
            <person name="Hugo C."/>
            <person name="Kampfer P."/>
            <person name="Newman J."/>
            <person name="McQuiston J.R."/>
        </authorList>
    </citation>
    <scope>NUCLEOTIDE SEQUENCE [LARGE SCALE GENOMIC DNA]</scope>
    <source>
        <strain evidence="2 5">DSM 16927</strain>
    </source>
</reference>
<dbReference type="Proteomes" id="UP000279541">
    <property type="component" value="Chromosome"/>
</dbReference>
<dbReference type="InterPro" id="IPR036866">
    <property type="entry name" value="RibonucZ/Hydroxyglut_hydro"/>
</dbReference>
<feature type="domain" description="Metallo-beta-lactamase" evidence="1">
    <location>
        <begin position="19"/>
        <end position="211"/>
    </location>
</feature>
<dbReference type="InterPro" id="IPR050114">
    <property type="entry name" value="UPF0173_UPF0282_UlaG_hydrolase"/>
</dbReference>
<reference evidence="3 4" key="1">
    <citation type="submission" date="2017-01" db="EMBL/GenBank/DDBJ databases">
        <authorList>
            <person name="Mah S.A."/>
            <person name="Swanson W.J."/>
            <person name="Moy G.W."/>
            <person name="Vacquier V.D."/>
        </authorList>
    </citation>
    <scope>NUCLEOTIDE SEQUENCE [LARGE SCALE GENOMIC DNA]</scope>
    <source>
        <strain evidence="3 4">DSM 16927</strain>
    </source>
</reference>
<dbReference type="Pfam" id="PF12706">
    <property type="entry name" value="Lactamase_B_2"/>
    <property type="match status" value="1"/>
</dbReference>
<evidence type="ECO:0000313" key="4">
    <source>
        <dbReference type="Proteomes" id="UP000186106"/>
    </source>
</evidence>
<keyword evidence="5" id="KW-1185">Reference proteome</keyword>
<dbReference type="KEGG" id="cjt:EG359_05365"/>